<evidence type="ECO:0000259" key="1">
    <source>
        <dbReference type="Pfam" id="PF12706"/>
    </source>
</evidence>
<dbReference type="InterPro" id="IPR050114">
    <property type="entry name" value="UPF0173_UPF0282_UlaG_hydrolase"/>
</dbReference>
<dbReference type="EMBL" id="JACOPO010000001">
    <property type="protein sequence ID" value="MBC5721793.1"/>
    <property type="molecule type" value="Genomic_DNA"/>
</dbReference>
<gene>
    <name evidence="2" type="ORF">H8S11_03030</name>
</gene>
<dbReference type="AlphaFoldDB" id="A0A8J6M6I7"/>
<name>A0A8J6M6I7_9FIRM</name>
<dbReference type="PANTHER" id="PTHR43546:SF3">
    <property type="entry name" value="UPF0173 METAL-DEPENDENT HYDROLASE MJ1163"/>
    <property type="match status" value="1"/>
</dbReference>
<dbReference type="InterPro" id="IPR001279">
    <property type="entry name" value="Metallo-B-lactamas"/>
</dbReference>
<dbReference type="RefSeq" id="WP_186852125.1">
    <property type="nucleotide sequence ID" value="NZ_JACOPO010000001.1"/>
</dbReference>
<evidence type="ECO:0000313" key="2">
    <source>
        <dbReference type="EMBL" id="MBC5721793.1"/>
    </source>
</evidence>
<feature type="domain" description="Metallo-beta-lactamase" evidence="1">
    <location>
        <begin position="25"/>
        <end position="210"/>
    </location>
</feature>
<organism evidence="2 3">
    <name type="scientific">Flintibacter hominis</name>
    <dbReference type="NCBI Taxonomy" id="2763048"/>
    <lineage>
        <taxon>Bacteria</taxon>
        <taxon>Bacillati</taxon>
        <taxon>Bacillota</taxon>
        <taxon>Clostridia</taxon>
        <taxon>Eubacteriales</taxon>
        <taxon>Flintibacter</taxon>
    </lineage>
</organism>
<dbReference type="Gene3D" id="3.60.15.10">
    <property type="entry name" value="Ribonuclease Z/Hydroxyacylglutathione hydrolase-like"/>
    <property type="match status" value="1"/>
</dbReference>
<dbReference type="SUPFAM" id="SSF56281">
    <property type="entry name" value="Metallo-hydrolase/oxidoreductase"/>
    <property type="match status" value="1"/>
</dbReference>
<dbReference type="PANTHER" id="PTHR43546">
    <property type="entry name" value="UPF0173 METAL-DEPENDENT HYDROLASE MJ1163-RELATED"/>
    <property type="match status" value="1"/>
</dbReference>
<reference evidence="2" key="1">
    <citation type="submission" date="2020-08" db="EMBL/GenBank/DDBJ databases">
        <title>Genome public.</title>
        <authorList>
            <person name="Liu C."/>
            <person name="Sun Q."/>
        </authorList>
    </citation>
    <scope>NUCLEOTIDE SEQUENCE</scope>
    <source>
        <strain evidence="2">NSJ-23</strain>
    </source>
</reference>
<keyword evidence="3" id="KW-1185">Reference proteome</keyword>
<accession>A0A8J6M6I7</accession>
<comment type="caution">
    <text evidence="2">The sequence shown here is derived from an EMBL/GenBank/DDBJ whole genome shotgun (WGS) entry which is preliminary data.</text>
</comment>
<proteinExistence type="predicted"/>
<sequence length="251" mass="28137">MINGIKVTFFGGMTVLLENEAGFKILVDPYFTKNPHQVRHAYDFYDVDLIAVTHNANDHYGDTTELLINGKASLVAANDVIYRAKQECRNMVDSSRLYSTIYGDSKGFDGVSIRAVLAQHISKTEFGNGIRSFAPPLGFIIQFDNGVTYYHGGDTSLYGDMKLLRELYHPDIACLSIDRWKPRFGCVLSPREAAMAASWLGVDVVIPGHYPPGSTAPEEFKEMMRAFSPNVQLKGKMNSTFRYIPYQILDE</sequence>
<dbReference type="InterPro" id="IPR036866">
    <property type="entry name" value="RibonucZ/Hydroxyglut_hydro"/>
</dbReference>
<dbReference type="Proteomes" id="UP000628736">
    <property type="component" value="Unassembled WGS sequence"/>
</dbReference>
<dbReference type="Pfam" id="PF12706">
    <property type="entry name" value="Lactamase_B_2"/>
    <property type="match status" value="1"/>
</dbReference>
<protein>
    <submittedName>
        <fullName evidence="2">MBL fold metallo-hydrolase</fullName>
    </submittedName>
</protein>
<evidence type="ECO:0000313" key="3">
    <source>
        <dbReference type="Proteomes" id="UP000628736"/>
    </source>
</evidence>